<dbReference type="GO" id="GO:0006516">
    <property type="term" value="P:glycoprotein catabolic process"/>
    <property type="evidence" value="ECO:0007669"/>
    <property type="project" value="TreeGrafter"/>
</dbReference>
<name>A0A166IJG5_9AGAM</name>
<accession>A0A166IJG5</accession>
<keyword evidence="3" id="KW-1185">Reference proteome</keyword>
<dbReference type="STRING" id="436010.A0A166IJG5"/>
<dbReference type="InterPro" id="IPR012939">
    <property type="entry name" value="Glyco_hydro_92"/>
</dbReference>
<reference evidence="2 3" key="1">
    <citation type="journal article" date="2016" name="Mol. Biol. Evol.">
        <title>Comparative Genomics of Early-Diverging Mushroom-Forming Fungi Provides Insights into the Origins of Lignocellulose Decay Capabilities.</title>
        <authorList>
            <person name="Nagy L.G."/>
            <person name="Riley R."/>
            <person name="Tritt A."/>
            <person name="Adam C."/>
            <person name="Daum C."/>
            <person name="Floudas D."/>
            <person name="Sun H."/>
            <person name="Yadav J.S."/>
            <person name="Pangilinan J."/>
            <person name="Larsson K.H."/>
            <person name="Matsuura K."/>
            <person name="Barry K."/>
            <person name="Labutti K."/>
            <person name="Kuo R."/>
            <person name="Ohm R.A."/>
            <person name="Bhattacharya S.S."/>
            <person name="Shirouzu T."/>
            <person name="Yoshinaga Y."/>
            <person name="Martin F.M."/>
            <person name="Grigoriev I.V."/>
            <person name="Hibbett D.S."/>
        </authorList>
    </citation>
    <scope>NUCLEOTIDE SEQUENCE [LARGE SCALE GENOMIC DNA]</scope>
    <source>
        <strain evidence="2 3">CBS 109695</strain>
    </source>
</reference>
<dbReference type="EMBL" id="KV417559">
    <property type="protein sequence ID" value="KZP19891.1"/>
    <property type="molecule type" value="Genomic_DNA"/>
</dbReference>
<dbReference type="Gene3D" id="2.70.98.10">
    <property type="match status" value="1"/>
</dbReference>
<keyword evidence="2" id="KW-0378">Hydrolase</keyword>
<feature type="domain" description="Glycosyl hydrolase family 92" evidence="1">
    <location>
        <begin position="297"/>
        <end position="347"/>
    </location>
</feature>
<dbReference type="Gene3D" id="1.20.1610.10">
    <property type="entry name" value="alpha-1,2-mannosidases domains"/>
    <property type="match status" value="1"/>
</dbReference>
<protein>
    <submittedName>
        <fullName evidence="2">Glycoside hydrolase family 92 protein</fullName>
    </submittedName>
</protein>
<dbReference type="Gene3D" id="3.30.2080.10">
    <property type="entry name" value="GH92 mannosidase domain"/>
    <property type="match status" value="1"/>
</dbReference>
<sequence>MSAHSCFVDQLGALLTFRPAKKNGVTTVLARVGVSFISSAQAWANAESEIPDFDFEGTKKAASDEWSELLGRVKVDREGAKDEIVELFYSLLHLTHISPADCIVVRLVSMGSDSSKYIARVGNYTNVWNLNTAVLGMSGLWGMMQPRLINGTFNFTDPRHCSIHDPAHATCYLNAANRDGFYVSSPLVYVPHDTAALIKLQCGNGSFISRLNYLFDQNYFDVTDEASQQIPSMYHYANCPGLSTQRSPQIIAQSFNTTVKGLRSGLMVTCYTVKKCSVQKTFAFTAFTFDVARSRKGAMASYAAFYLAGMYPLPATQQFLLWSPYFPQVSFFNPTFNSTTIIRWKNSQGNPTAGTGRSVFVKARSCVCPTYASKGVRG</sequence>
<evidence type="ECO:0000259" key="1">
    <source>
        <dbReference type="Pfam" id="PF07971"/>
    </source>
</evidence>
<dbReference type="InterPro" id="IPR050883">
    <property type="entry name" value="PNGase"/>
</dbReference>
<dbReference type="GO" id="GO:0030246">
    <property type="term" value="F:carbohydrate binding"/>
    <property type="evidence" value="ECO:0007669"/>
    <property type="project" value="InterPro"/>
</dbReference>
<dbReference type="GO" id="GO:0005829">
    <property type="term" value="C:cytosol"/>
    <property type="evidence" value="ECO:0007669"/>
    <property type="project" value="TreeGrafter"/>
</dbReference>
<dbReference type="PANTHER" id="PTHR12143:SF43">
    <property type="entry name" value="PUTATIVE-RELATED"/>
    <property type="match status" value="1"/>
</dbReference>
<feature type="domain" description="Glycosyl hydrolase family 92" evidence="1">
    <location>
        <begin position="112"/>
        <end position="262"/>
    </location>
</feature>
<evidence type="ECO:0000313" key="3">
    <source>
        <dbReference type="Proteomes" id="UP000076532"/>
    </source>
</evidence>
<gene>
    <name evidence="2" type="ORF">FIBSPDRAFT_892283</name>
</gene>
<dbReference type="AlphaFoldDB" id="A0A166IJG5"/>
<dbReference type="GO" id="GO:0005634">
    <property type="term" value="C:nucleus"/>
    <property type="evidence" value="ECO:0007669"/>
    <property type="project" value="TreeGrafter"/>
</dbReference>
<organism evidence="2 3">
    <name type="scientific">Athelia psychrophila</name>
    <dbReference type="NCBI Taxonomy" id="1759441"/>
    <lineage>
        <taxon>Eukaryota</taxon>
        <taxon>Fungi</taxon>
        <taxon>Dikarya</taxon>
        <taxon>Basidiomycota</taxon>
        <taxon>Agaricomycotina</taxon>
        <taxon>Agaricomycetes</taxon>
        <taxon>Agaricomycetidae</taxon>
        <taxon>Atheliales</taxon>
        <taxon>Atheliaceae</taxon>
        <taxon>Athelia</taxon>
    </lineage>
</organism>
<dbReference type="Proteomes" id="UP000076532">
    <property type="component" value="Unassembled WGS sequence"/>
</dbReference>
<evidence type="ECO:0000313" key="2">
    <source>
        <dbReference type="EMBL" id="KZP19891.1"/>
    </source>
</evidence>
<proteinExistence type="predicted"/>
<dbReference type="OrthoDB" id="449263at2759"/>
<dbReference type="GO" id="GO:0000224">
    <property type="term" value="F:peptide-N4-(N-acetyl-beta-glucosaminyl)asparagine amidase activity"/>
    <property type="evidence" value="ECO:0007669"/>
    <property type="project" value="TreeGrafter"/>
</dbReference>
<feature type="domain" description="Glycosyl hydrolase family 92" evidence="1">
    <location>
        <begin position="41"/>
        <end position="101"/>
    </location>
</feature>
<dbReference type="Pfam" id="PF07971">
    <property type="entry name" value="Glyco_hydro_92"/>
    <property type="match status" value="3"/>
</dbReference>
<dbReference type="InterPro" id="IPR014718">
    <property type="entry name" value="GH-type_carb-bd"/>
</dbReference>
<dbReference type="PANTHER" id="PTHR12143">
    <property type="entry name" value="PEPTIDE N-GLYCANASE PNGASE -RELATED"/>
    <property type="match status" value="1"/>
</dbReference>